<organism evidence="1 2">
    <name type="scientific">Shivajiella indica</name>
    <dbReference type="NCBI Taxonomy" id="872115"/>
    <lineage>
        <taxon>Bacteria</taxon>
        <taxon>Pseudomonadati</taxon>
        <taxon>Bacteroidota</taxon>
        <taxon>Cytophagia</taxon>
        <taxon>Cytophagales</taxon>
        <taxon>Cyclobacteriaceae</taxon>
        <taxon>Shivajiella</taxon>
    </lineage>
</organism>
<reference evidence="2" key="1">
    <citation type="journal article" date="2019" name="Int. J. Syst. Evol. Microbiol.">
        <title>The Global Catalogue of Microorganisms (GCM) 10K type strain sequencing project: providing services to taxonomists for standard genome sequencing and annotation.</title>
        <authorList>
            <consortium name="The Broad Institute Genomics Platform"/>
            <consortium name="The Broad Institute Genome Sequencing Center for Infectious Disease"/>
            <person name="Wu L."/>
            <person name="Ma J."/>
        </authorList>
    </citation>
    <scope>NUCLEOTIDE SEQUENCE [LARGE SCALE GENOMIC DNA]</scope>
    <source>
        <strain evidence="2">KCTC 19812</strain>
    </source>
</reference>
<name>A0ABW5BBK8_9BACT</name>
<dbReference type="Proteomes" id="UP001597414">
    <property type="component" value="Unassembled WGS sequence"/>
</dbReference>
<comment type="caution">
    <text evidence="1">The sequence shown here is derived from an EMBL/GenBank/DDBJ whole genome shotgun (WGS) entry which is preliminary data.</text>
</comment>
<dbReference type="EMBL" id="JBHUIV010000016">
    <property type="protein sequence ID" value="MFD2201860.1"/>
    <property type="molecule type" value="Genomic_DNA"/>
</dbReference>
<sequence length="62" mass="6953">MNPIYDYETRSSPMGAIDIITGGFNPLSQKCPALHRVGAVKVNRSRLVTRRRYGTETTDGQR</sequence>
<dbReference type="RefSeq" id="WP_380801956.1">
    <property type="nucleotide sequence ID" value="NZ_JBHUIV010000016.1"/>
</dbReference>
<gene>
    <name evidence="1" type="ORF">ACFSKV_09790</name>
</gene>
<evidence type="ECO:0000313" key="1">
    <source>
        <dbReference type="EMBL" id="MFD2201860.1"/>
    </source>
</evidence>
<accession>A0ABW5BBK8</accession>
<protein>
    <submittedName>
        <fullName evidence="1">Uncharacterized protein</fullName>
    </submittedName>
</protein>
<keyword evidence="2" id="KW-1185">Reference proteome</keyword>
<evidence type="ECO:0000313" key="2">
    <source>
        <dbReference type="Proteomes" id="UP001597414"/>
    </source>
</evidence>
<proteinExistence type="predicted"/>